<feature type="transmembrane region" description="Helical" evidence="7">
    <location>
        <begin position="104"/>
        <end position="122"/>
    </location>
</feature>
<dbReference type="SUPFAM" id="SSF103481">
    <property type="entry name" value="Multidrug resistance efflux transporter EmrE"/>
    <property type="match status" value="1"/>
</dbReference>
<keyword evidence="9" id="KW-1185">Reference proteome</keyword>
<feature type="transmembrane region" description="Helical" evidence="7">
    <location>
        <begin position="134"/>
        <end position="151"/>
    </location>
</feature>
<keyword evidence="5 7" id="KW-1133">Transmembrane helix</keyword>
<dbReference type="InterPro" id="IPR007271">
    <property type="entry name" value="Nuc_sug_transpt"/>
</dbReference>
<feature type="transmembrane region" description="Helical" evidence="7">
    <location>
        <begin position="278"/>
        <end position="297"/>
    </location>
</feature>
<proteinExistence type="inferred from homology"/>
<evidence type="ECO:0000256" key="3">
    <source>
        <dbReference type="ARBA" id="ARBA00022597"/>
    </source>
</evidence>
<keyword evidence="3" id="KW-0813">Transport</keyword>
<sequence>MAWSNFQCTLALLQIITGSFNTLSVKFADQQVVLGEDGQLRYFNHPFMQSLFMFLGEALCFLAFKICYSYYNRRGISYYVLIYFQDGSVDNNVLTKGSRIFNPFILIVPALCDMFATSIMYVGLNMTYASSFQMLRGSVIVFTGMLSIGFLNKKLGTREWIGISLVVIGLIFVGLSDILVMEDNDVSANSVITGDLLIIFAQIITAVQMVVEEKYVGQQDIPALQAIGWEGIFGFIGISLAIIPLNYITAPPPFADNSRGTLEATVEALNQIGSNSKLLIAVIGIAFSIAFFNFAGISVTKEMSATTRMILDSVRTIVIWIFSLALKHYLIGFIILLIGMACYNNLVIPQLIRKYRHYWGRHTSENEDCLINTAADDVQETI</sequence>
<dbReference type="STRING" id="456900.A0A195C2A0"/>
<evidence type="ECO:0000256" key="2">
    <source>
        <dbReference type="ARBA" id="ARBA00009976"/>
    </source>
</evidence>
<dbReference type="GO" id="GO:0000139">
    <property type="term" value="C:Golgi membrane"/>
    <property type="evidence" value="ECO:0007669"/>
    <property type="project" value="InterPro"/>
</dbReference>
<feature type="transmembrane region" description="Helical" evidence="7">
    <location>
        <begin position="223"/>
        <end position="248"/>
    </location>
</feature>
<feature type="transmembrane region" description="Helical" evidence="7">
    <location>
        <begin position="51"/>
        <end position="71"/>
    </location>
</feature>
<organism evidence="8 9">
    <name type="scientific">Cyphomyrmex costatus</name>
    <dbReference type="NCBI Taxonomy" id="456900"/>
    <lineage>
        <taxon>Eukaryota</taxon>
        <taxon>Metazoa</taxon>
        <taxon>Ecdysozoa</taxon>
        <taxon>Arthropoda</taxon>
        <taxon>Hexapoda</taxon>
        <taxon>Insecta</taxon>
        <taxon>Pterygota</taxon>
        <taxon>Neoptera</taxon>
        <taxon>Endopterygota</taxon>
        <taxon>Hymenoptera</taxon>
        <taxon>Apocrita</taxon>
        <taxon>Aculeata</taxon>
        <taxon>Formicoidea</taxon>
        <taxon>Formicidae</taxon>
        <taxon>Myrmicinae</taxon>
        <taxon>Cyphomyrmex</taxon>
    </lineage>
</organism>
<comment type="subcellular location">
    <subcellularLocation>
        <location evidence="1">Membrane</location>
        <topology evidence="1">Multi-pass membrane protein</topology>
    </subcellularLocation>
</comment>
<dbReference type="AlphaFoldDB" id="A0A195C2A0"/>
<dbReference type="PANTHER" id="PTHR13146">
    <property type="match status" value="1"/>
</dbReference>
<evidence type="ECO:0000256" key="4">
    <source>
        <dbReference type="ARBA" id="ARBA00022692"/>
    </source>
</evidence>
<dbReference type="InterPro" id="IPR037185">
    <property type="entry name" value="EmrE-like"/>
</dbReference>
<accession>A0A195C2A0</accession>
<evidence type="ECO:0000256" key="6">
    <source>
        <dbReference type="ARBA" id="ARBA00023136"/>
    </source>
</evidence>
<dbReference type="Proteomes" id="UP000078542">
    <property type="component" value="Unassembled WGS sequence"/>
</dbReference>
<protein>
    <submittedName>
        <fullName evidence="8">Transmembrane protein C2orf18</fullName>
    </submittedName>
</protein>
<evidence type="ECO:0000256" key="1">
    <source>
        <dbReference type="ARBA" id="ARBA00004141"/>
    </source>
</evidence>
<evidence type="ECO:0000256" key="7">
    <source>
        <dbReference type="SAM" id="Phobius"/>
    </source>
</evidence>
<keyword evidence="4 7" id="KW-0812">Transmembrane</keyword>
<dbReference type="PIRSF" id="PIRSF036436">
    <property type="entry name" value="UCP036436"/>
    <property type="match status" value="1"/>
</dbReference>
<dbReference type="GO" id="GO:0015165">
    <property type="term" value="F:pyrimidine nucleotide-sugar transmembrane transporter activity"/>
    <property type="evidence" value="ECO:0007669"/>
    <property type="project" value="InterPro"/>
</dbReference>
<feature type="transmembrane region" description="Helical" evidence="7">
    <location>
        <begin position="192"/>
        <end position="211"/>
    </location>
</feature>
<dbReference type="InterPro" id="IPR012404">
    <property type="entry name" value="UCP036436"/>
</dbReference>
<dbReference type="EMBL" id="KQ978344">
    <property type="protein sequence ID" value="KYM94989.1"/>
    <property type="molecule type" value="Genomic_DNA"/>
</dbReference>
<keyword evidence="3" id="KW-0762">Sugar transport</keyword>
<keyword evidence="6 7" id="KW-0472">Membrane</keyword>
<gene>
    <name evidence="8" type="ORF">ALC62_14584</name>
</gene>
<evidence type="ECO:0000256" key="5">
    <source>
        <dbReference type="ARBA" id="ARBA00022989"/>
    </source>
</evidence>
<dbReference type="Pfam" id="PF04142">
    <property type="entry name" value="Nuc_sug_transp"/>
    <property type="match status" value="1"/>
</dbReference>
<reference evidence="8 9" key="1">
    <citation type="submission" date="2016-03" db="EMBL/GenBank/DDBJ databases">
        <title>Cyphomyrmex costatus WGS genome.</title>
        <authorList>
            <person name="Nygaard S."/>
            <person name="Hu H."/>
            <person name="Boomsma J."/>
            <person name="Zhang G."/>
        </authorList>
    </citation>
    <scope>NUCLEOTIDE SEQUENCE [LARGE SCALE GENOMIC DNA]</scope>
    <source>
        <strain evidence="8">MS0001</strain>
        <tissue evidence="8">Whole body</tissue>
    </source>
</reference>
<evidence type="ECO:0000313" key="8">
    <source>
        <dbReference type="EMBL" id="KYM94989.1"/>
    </source>
</evidence>
<comment type="similarity">
    <text evidence="2">Belongs to the nucleotide-sugar transporter family. SLC35A subfamily.</text>
</comment>
<feature type="transmembrane region" description="Helical" evidence="7">
    <location>
        <begin position="160"/>
        <end position="180"/>
    </location>
</feature>
<dbReference type="PANTHER" id="PTHR13146:SF0">
    <property type="entry name" value="SOLUTE CARRIER FAMILY 35 MEMBER F6"/>
    <property type="match status" value="1"/>
</dbReference>
<evidence type="ECO:0000313" key="9">
    <source>
        <dbReference type="Proteomes" id="UP000078542"/>
    </source>
</evidence>
<name>A0A195C2A0_9HYME</name>